<organism evidence="2">
    <name type="scientific">Trypanosoma vivax (strain Y486)</name>
    <dbReference type="NCBI Taxonomy" id="1055687"/>
    <lineage>
        <taxon>Eukaryota</taxon>
        <taxon>Discoba</taxon>
        <taxon>Euglenozoa</taxon>
        <taxon>Kinetoplastea</taxon>
        <taxon>Metakinetoplastina</taxon>
        <taxon>Trypanosomatida</taxon>
        <taxon>Trypanosomatidae</taxon>
        <taxon>Trypanosoma</taxon>
        <taxon>Duttonella</taxon>
    </lineage>
</organism>
<evidence type="ECO:0000313" key="2">
    <source>
        <dbReference type="EMBL" id="CCC51434.1"/>
    </source>
</evidence>
<dbReference type="OMA" id="AICFACC"/>
<dbReference type="EMBL" id="HE573026">
    <property type="protein sequence ID" value="CCC51434.1"/>
    <property type="molecule type" value="Genomic_DNA"/>
</dbReference>
<gene>
    <name evidence="2" type="ORF">TVY486_1004850</name>
</gene>
<reference evidence="2" key="1">
    <citation type="journal article" date="2012" name="Proc. Natl. Acad. Sci. U.S.A.">
        <title>Antigenic diversity is generated by distinct evolutionary mechanisms in African trypanosome species.</title>
        <authorList>
            <person name="Jackson A.P."/>
            <person name="Berry A."/>
            <person name="Aslett M."/>
            <person name="Allison H.C."/>
            <person name="Burton P."/>
            <person name="Vavrova-Anderson J."/>
            <person name="Brown R."/>
            <person name="Browne H."/>
            <person name="Corton N."/>
            <person name="Hauser H."/>
            <person name="Gamble J."/>
            <person name="Gilderthorp R."/>
            <person name="Marcello L."/>
            <person name="McQuillan J."/>
            <person name="Otto T.D."/>
            <person name="Quail M.A."/>
            <person name="Sanders M.J."/>
            <person name="van Tonder A."/>
            <person name="Ginger M.L."/>
            <person name="Field M.C."/>
            <person name="Barry J.D."/>
            <person name="Hertz-Fowler C."/>
            <person name="Berriman M."/>
        </authorList>
    </citation>
    <scope>NUCLEOTIDE SEQUENCE</scope>
    <source>
        <strain evidence="2">Y486</strain>
    </source>
</reference>
<sequence length="650" mass="72981">MSSISSSGHGSSSTVSTYSTYSRSSSNNSSDSQPSSSRQNGATPISKSTRARRLRDPVKRSLHPTTSFRAVKLNRDLTFALPDNCRINIPKGTSSVVQTVATDYELFPEGRYRTIDYFRAAVEMFLNEVRSEYEQQMRRSKKKDSSNVRFTWGNKGELAICFAGCCDMLKLLYDSFSSGHCKAYWNSIVGSFIDFLISESRIPQSVLNKRTYHTKYMDWRDGGTRYQGAQPTANVRFPSVSERRVKIETYLRTGSRYHIETSAVESPTGARAGPLSSSCASQVSTGNGVVYSSIPAHATNHAQSHPKTHTVRRAPLTSPLAGAGLPPSPMPPRSSPLVKVPAKKCAEISPCAADGKKDIDASGRVNWQTELCQIVGHSDLSGFPDDRLSMIPDFVRLCEGARTSNHIRTLVSILAASSVKVQLLFEQNGGVVVLRRLMDRLIHLCDSESMTFFLIHVLRMKLQSWSNQSKRSWLCDLLGNVGEDLKWLRTLEIAPHEEHQSWTDLVTRLEQRYVLSTSRERREQQQSGSKRTRPDREETLPPLTDGVGINKSAPCISTSFCVCLPGEFRAPLQSSEMEHNTVNFLNKKLQYCENAQRTWREKLIKALGERYDGSEIPLWYDIYNLLGVDIPNKLLNERLVRCPWKETLTD</sequence>
<feature type="compositionally biased region" description="Polar residues" evidence="1">
    <location>
        <begin position="38"/>
        <end position="48"/>
    </location>
</feature>
<dbReference type="Gene3D" id="1.20.120.1440">
    <property type="entry name" value="JBP1, DNA-binding domain"/>
    <property type="match status" value="1"/>
</dbReference>
<feature type="region of interest" description="Disordered" evidence="1">
    <location>
        <begin position="517"/>
        <end position="544"/>
    </location>
</feature>
<evidence type="ECO:0000256" key="1">
    <source>
        <dbReference type="SAM" id="MobiDB-lite"/>
    </source>
</evidence>
<dbReference type="VEuPathDB" id="TriTrypDB:TvY486_1004850"/>
<feature type="region of interest" description="Disordered" evidence="1">
    <location>
        <begin position="317"/>
        <end position="337"/>
    </location>
</feature>
<accession>G0U6D0</accession>
<name>G0U6D0_TRYVY</name>
<proteinExistence type="predicted"/>
<feature type="region of interest" description="Disordered" evidence="1">
    <location>
        <begin position="1"/>
        <end position="61"/>
    </location>
</feature>
<feature type="compositionally biased region" description="Low complexity" evidence="1">
    <location>
        <begin position="1"/>
        <end position="37"/>
    </location>
</feature>
<dbReference type="AlphaFoldDB" id="G0U6D0"/>
<dbReference type="InterPro" id="IPR043111">
    <property type="entry name" value="DB_JBP1_sf"/>
</dbReference>
<protein>
    <submittedName>
        <fullName evidence="2">Uncharacterized protein</fullName>
    </submittedName>
</protein>